<organism evidence="2 3">
    <name type="scientific">Nannocystis exedens</name>
    <dbReference type="NCBI Taxonomy" id="54"/>
    <lineage>
        <taxon>Bacteria</taxon>
        <taxon>Pseudomonadati</taxon>
        <taxon>Myxococcota</taxon>
        <taxon>Polyangia</taxon>
        <taxon>Nannocystales</taxon>
        <taxon>Nannocystaceae</taxon>
        <taxon>Nannocystis</taxon>
    </lineage>
</organism>
<evidence type="ECO:0000313" key="3">
    <source>
        <dbReference type="Proteomes" id="UP000199400"/>
    </source>
</evidence>
<accession>A0A1I1U539</accession>
<name>A0A1I1U539_9BACT</name>
<reference evidence="3" key="1">
    <citation type="submission" date="2016-10" db="EMBL/GenBank/DDBJ databases">
        <authorList>
            <person name="Varghese N."/>
            <person name="Submissions S."/>
        </authorList>
    </citation>
    <scope>NUCLEOTIDE SEQUENCE [LARGE SCALE GENOMIC DNA]</scope>
    <source>
        <strain evidence="3">ATCC 25963</strain>
    </source>
</reference>
<evidence type="ECO:0000256" key="1">
    <source>
        <dbReference type="SAM" id="MobiDB-lite"/>
    </source>
</evidence>
<proteinExistence type="predicted"/>
<dbReference type="STRING" id="54.SAMN02745121_00985"/>
<feature type="region of interest" description="Disordered" evidence="1">
    <location>
        <begin position="1"/>
        <end position="21"/>
    </location>
</feature>
<evidence type="ECO:0000313" key="2">
    <source>
        <dbReference type="EMBL" id="SFD65961.1"/>
    </source>
</evidence>
<keyword evidence="3" id="KW-1185">Reference proteome</keyword>
<dbReference type="AlphaFoldDB" id="A0A1I1U539"/>
<gene>
    <name evidence="2" type="ORF">SAMN02745121_00985</name>
</gene>
<dbReference type="EMBL" id="FOMX01000003">
    <property type="protein sequence ID" value="SFD65961.1"/>
    <property type="molecule type" value="Genomic_DNA"/>
</dbReference>
<feature type="region of interest" description="Disordered" evidence="1">
    <location>
        <begin position="42"/>
        <end position="98"/>
    </location>
</feature>
<sequence>MATGAAACDSERTTRAGRPTLTTTKLMTLLGALALVSGACGPEPATTATTPSETNTGSDTTTTAPTTTAPTTEPGTTTTAPGTTTTEPGTTTSDTTTGGECVAFETFEPPDEDVLPVQFTCGQDAVVCPSNGPAGLFTFEGAPEREDAAGTEDLSRVHCLLEALRDRTPGLVTYELSWPVLGTDRGPLEIAGEFVISRREVLNDFNYEYREAALLLEPPQLFADCRAQNTASAAWACLRPYILVDSQQLECVTAPLVCA</sequence>
<protein>
    <submittedName>
        <fullName evidence="2">Uncharacterized protein</fullName>
    </submittedName>
</protein>
<dbReference type="Proteomes" id="UP000199400">
    <property type="component" value="Unassembled WGS sequence"/>
</dbReference>